<proteinExistence type="predicted"/>
<gene>
    <name evidence="2" type="ORF">SAMN05421863_1002161</name>
</gene>
<sequence>MYETYQIRNIPFSLGSLMLCCLLITACAPTVKVEAPQEPITINVNVKLDADIRVQLEEEAKKDIEANPNVF</sequence>
<keyword evidence="2" id="KW-0449">Lipoprotein</keyword>
<organism evidence="2 3">
    <name type="scientific">Nitrosomonas communis</name>
    <dbReference type="NCBI Taxonomy" id="44574"/>
    <lineage>
        <taxon>Bacteria</taxon>
        <taxon>Pseudomonadati</taxon>
        <taxon>Pseudomonadota</taxon>
        <taxon>Betaproteobacteria</taxon>
        <taxon>Nitrosomonadales</taxon>
        <taxon>Nitrosomonadaceae</taxon>
        <taxon>Nitrosomonas</taxon>
    </lineage>
</organism>
<dbReference type="EMBL" id="FOUB01000002">
    <property type="protein sequence ID" value="SFL68668.1"/>
    <property type="molecule type" value="Genomic_DNA"/>
</dbReference>
<evidence type="ECO:0000256" key="1">
    <source>
        <dbReference type="SAM" id="SignalP"/>
    </source>
</evidence>
<protein>
    <submittedName>
        <fullName evidence="2">YnbE-like lipoprotein</fullName>
    </submittedName>
</protein>
<dbReference type="Pfam" id="PF13617">
    <property type="entry name" value="Lipoprotein_19"/>
    <property type="match status" value="1"/>
</dbReference>
<evidence type="ECO:0000313" key="2">
    <source>
        <dbReference type="EMBL" id="SFL68668.1"/>
    </source>
</evidence>
<dbReference type="STRING" id="44574.AAW31_00345"/>
<feature type="chain" id="PRO_5010304172" evidence="1">
    <location>
        <begin position="29"/>
        <end position="71"/>
    </location>
</feature>
<accession>A0A1I4JPZ5</accession>
<name>A0A1I4JPZ5_9PROT</name>
<evidence type="ECO:0000313" key="3">
    <source>
        <dbReference type="Proteomes" id="UP000183287"/>
    </source>
</evidence>
<reference evidence="3" key="1">
    <citation type="submission" date="2016-10" db="EMBL/GenBank/DDBJ databases">
        <authorList>
            <person name="Varghese N."/>
            <person name="Submissions S."/>
        </authorList>
    </citation>
    <scope>NUCLEOTIDE SEQUENCE [LARGE SCALE GENOMIC DNA]</scope>
    <source>
        <strain evidence="3">Nm44</strain>
    </source>
</reference>
<keyword evidence="3" id="KW-1185">Reference proteome</keyword>
<dbReference type="AlphaFoldDB" id="A0A1I4JPZ5"/>
<dbReference type="Proteomes" id="UP000183287">
    <property type="component" value="Unassembled WGS sequence"/>
</dbReference>
<dbReference type="OrthoDB" id="9807866at2"/>
<keyword evidence="1" id="KW-0732">Signal</keyword>
<feature type="signal peptide" evidence="1">
    <location>
        <begin position="1"/>
        <end position="28"/>
    </location>
</feature>
<dbReference type="InterPro" id="IPR025985">
    <property type="entry name" value="YnbE"/>
</dbReference>
<dbReference type="RefSeq" id="WP_074903075.1">
    <property type="nucleotide sequence ID" value="NZ_FOUB01000002.1"/>
</dbReference>